<sequence length="243" mass="26719">METLSTLLTINEKECVSIIGSGGKSRLLWYLAENFRHQKVLVGPTTKIGLPNNHAYDRLFLDDYPLDQQGMPGVSVIGNMGTFGKIASASLDVLSLMLPFYDKAFFESDGSKQRPLKGWADFEPVILPETSLTIGIIPIKVIGQVVSAETVHRLPLFTVLTGLTEGDTIDEASLAKIISHPQGLWHKGKGRRCLLINQVEDPKELAQATAVLKQVPEEMKATLETVIAGSVKEQLGVRLWQKK</sequence>
<protein>
    <submittedName>
        <fullName evidence="1">Selenium-dependent hydroxylase accessory protein YqeC</fullName>
    </submittedName>
</protein>
<dbReference type="AlphaFoldDB" id="A0A940SV50"/>
<dbReference type="InterPro" id="IPR017587">
    <property type="entry name" value="YqeC"/>
</dbReference>
<reference evidence="1" key="1">
    <citation type="submission" date="2020-12" db="EMBL/GenBank/DDBJ databases">
        <title>Vagococcus allomyrinae sp. nov. and Enterococcus lavae sp. nov., isolated from the larvae of Allomyrina dichotoma.</title>
        <authorList>
            <person name="Lee S.D."/>
        </authorList>
    </citation>
    <scope>NUCLEOTIDE SEQUENCE</scope>
    <source>
        <strain evidence="1">BWB3-3</strain>
    </source>
</reference>
<accession>A0A940SV50</accession>
<organism evidence="1 2">
    <name type="scientific">Vagococcus allomyrinae</name>
    <dbReference type="NCBI Taxonomy" id="2794353"/>
    <lineage>
        <taxon>Bacteria</taxon>
        <taxon>Bacillati</taxon>
        <taxon>Bacillota</taxon>
        <taxon>Bacilli</taxon>
        <taxon>Lactobacillales</taxon>
        <taxon>Enterococcaceae</taxon>
        <taxon>Vagococcus</taxon>
    </lineage>
</organism>
<proteinExistence type="predicted"/>
<keyword evidence="2" id="KW-1185">Reference proteome</keyword>
<dbReference type="NCBIfam" id="TIGR03172">
    <property type="entry name" value="selenium cofactor biosynthesis protein YqeC"/>
    <property type="match status" value="1"/>
</dbReference>
<dbReference type="EMBL" id="JAEEGA010000008">
    <property type="protein sequence ID" value="MBP1041970.1"/>
    <property type="molecule type" value="Genomic_DNA"/>
</dbReference>
<evidence type="ECO:0000313" key="2">
    <source>
        <dbReference type="Proteomes" id="UP000674938"/>
    </source>
</evidence>
<dbReference type="Pfam" id="PF19842">
    <property type="entry name" value="YqeC"/>
    <property type="match status" value="1"/>
</dbReference>
<dbReference type="Proteomes" id="UP000674938">
    <property type="component" value="Unassembled WGS sequence"/>
</dbReference>
<comment type="caution">
    <text evidence="1">The sequence shown here is derived from an EMBL/GenBank/DDBJ whole genome shotgun (WGS) entry which is preliminary data.</text>
</comment>
<dbReference type="RefSeq" id="WP_209528707.1">
    <property type="nucleotide sequence ID" value="NZ_JAEEGA010000008.1"/>
</dbReference>
<name>A0A940SV50_9ENTE</name>
<gene>
    <name evidence="1" type="primary">yqeC</name>
    <name evidence="1" type="ORF">I6N95_13195</name>
</gene>
<evidence type="ECO:0000313" key="1">
    <source>
        <dbReference type="EMBL" id="MBP1041970.1"/>
    </source>
</evidence>